<reference evidence="3 4" key="1">
    <citation type="journal article" date="2011" name="J. Gen. Appl. Microbiol.">
        <title>Draft genome sequencing of the enigmatic yeast Saitoella complicata.</title>
        <authorList>
            <person name="Nishida H."/>
            <person name="Hamamoto M."/>
            <person name="Sugiyama J."/>
        </authorList>
    </citation>
    <scope>NUCLEOTIDE SEQUENCE [LARGE SCALE GENOMIC DNA]</scope>
    <source>
        <strain evidence="3 4">NRRL Y-17804</strain>
    </source>
</reference>
<dbReference type="OrthoDB" id="78947at2759"/>
<dbReference type="InterPro" id="IPR010357">
    <property type="entry name" value="TXNDC17_dom"/>
</dbReference>
<evidence type="ECO:0000313" key="4">
    <source>
        <dbReference type="Proteomes" id="UP000033140"/>
    </source>
</evidence>
<dbReference type="OMA" id="PRDYWKN"/>
<comment type="similarity">
    <text evidence="1">Belongs to the thioredoxin family.</text>
</comment>
<feature type="domain" description="Thioredoxin" evidence="2">
    <location>
        <begin position="23"/>
        <end position="124"/>
    </location>
</feature>
<dbReference type="PANTHER" id="PTHR12452">
    <property type="entry name" value="42-9-9 PROTEIN-RELATED"/>
    <property type="match status" value="1"/>
</dbReference>
<reference evidence="3 4" key="3">
    <citation type="journal article" date="2015" name="Genome Announc.">
        <title>Draft Genome Sequence of the Archiascomycetous Yeast Saitoella complicata.</title>
        <authorList>
            <person name="Yamauchi K."/>
            <person name="Kondo S."/>
            <person name="Hamamoto M."/>
            <person name="Takahashi Y."/>
            <person name="Ogura Y."/>
            <person name="Hayashi T."/>
            <person name="Nishida H."/>
        </authorList>
    </citation>
    <scope>NUCLEOTIDE SEQUENCE [LARGE SCALE GENOMIC DNA]</scope>
    <source>
        <strain evidence="3 4">NRRL Y-17804</strain>
    </source>
</reference>
<dbReference type="Pfam" id="PF06110">
    <property type="entry name" value="TXD17-like_Trx"/>
    <property type="match status" value="1"/>
</dbReference>
<name>A0A0E9NRA9_SAICN</name>
<dbReference type="Gene3D" id="3.40.30.10">
    <property type="entry name" value="Glutaredoxin"/>
    <property type="match status" value="1"/>
</dbReference>
<comment type="caution">
    <text evidence="3">The sequence shown here is derived from an EMBL/GenBank/DDBJ whole genome shotgun (WGS) entry which is preliminary data.</text>
</comment>
<evidence type="ECO:0000313" key="3">
    <source>
        <dbReference type="EMBL" id="GAO52226.1"/>
    </source>
</evidence>
<protein>
    <recommendedName>
        <fullName evidence="2">Thioredoxin domain-containing protein</fullName>
    </recommendedName>
</protein>
<dbReference type="EMBL" id="BACD03000063">
    <property type="protein sequence ID" value="GAO52226.1"/>
    <property type="molecule type" value="Genomic_DNA"/>
</dbReference>
<evidence type="ECO:0000256" key="1">
    <source>
        <dbReference type="ARBA" id="ARBA00008987"/>
    </source>
</evidence>
<dbReference type="PANTHER" id="PTHR12452:SF0">
    <property type="entry name" value="THIOREDOXIN DOMAIN-CONTAINING PROTEIN 17"/>
    <property type="match status" value="1"/>
</dbReference>
<evidence type="ECO:0000259" key="2">
    <source>
        <dbReference type="Pfam" id="PF06110"/>
    </source>
</evidence>
<gene>
    <name evidence="3" type="ORF">G7K_6308-t1</name>
</gene>
<dbReference type="SUPFAM" id="SSF52833">
    <property type="entry name" value="Thioredoxin-like"/>
    <property type="match status" value="1"/>
</dbReference>
<dbReference type="InterPro" id="IPR045108">
    <property type="entry name" value="TXNDC17-like"/>
</dbReference>
<organism evidence="3 4">
    <name type="scientific">Saitoella complicata (strain BCRC 22490 / CBS 7301 / JCM 7358 / NBRC 10748 / NRRL Y-17804)</name>
    <dbReference type="NCBI Taxonomy" id="698492"/>
    <lineage>
        <taxon>Eukaryota</taxon>
        <taxon>Fungi</taxon>
        <taxon>Dikarya</taxon>
        <taxon>Ascomycota</taxon>
        <taxon>Taphrinomycotina</taxon>
        <taxon>Taphrinomycotina incertae sedis</taxon>
        <taxon>Saitoella</taxon>
    </lineage>
</organism>
<dbReference type="GO" id="GO:0005829">
    <property type="term" value="C:cytosol"/>
    <property type="evidence" value="ECO:0007669"/>
    <property type="project" value="TreeGrafter"/>
</dbReference>
<dbReference type="GO" id="GO:0047134">
    <property type="term" value="F:protein-disulfide reductase [NAD(P)H] activity"/>
    <property type="evidence" value="ECO:0007669"/>
    <property type="project" value="InterPro"/>
</dbReference>
<accession>A0A0E9NRA9</accession>
<sequence>MSSVRLDVMAKALGEYLSTLPAGQVVYMYLFGSEDPRTGKSWCSDCSDADPLIHRTVATFHAVLIQCPVGDRASWKSADNGFRVDERFRLTAIPTVIKWLDGEELSRVVEDGCKDEAVLMEFFRPDGQI</sequence>
<dbReference type="Proteomes" id="UP000033140">
    <property type="component" value="Unassembled WGS sequence"/>
</dbReference>
<reference evidence="3 4" key="2">
    <citation type="journal article" date="2014" name="J. Gen. Appl. Microbiol.">
        <title>The early diverging ascomycetous budding yeast Saitoella complicata has three histone deacetylases belonging to the Clr6, Hos2, and Rpd3 lineages.</title>
        <authorList>
            <person name="Nishida H."/>
            <person name="Matsumoto T."/>
            <person name="Kondo S."/>
            <person name="Hamamoto M."/>
            <person name="Yoshikawa H."/>
        </authorList>
    </citation>
    <scope>NUCLEOTIDE SEQUENCE [LARGE SCALE GENOMIC DNA]</scope>
    <source>
        <strain evidence="3 4">NRRL Y-17804</strain>
    </source>
</reference>
<dbReference type="AlphaFoldDB" id="A0A0E9NRA9"/>
<dbReference type="RefSeq" id="XP_019025384.1">
    <property type="nucleotide sequence ID" value="XM_019170157.1"/>
</dbReference>
<proteinExistence type="inferred from homology"/>
<dbReference type="InterPro" id="IPR036249">
    <property type="entry name" value="Thioredoxin-like_sf"/>
</dbReference>
<keyword evidence="4" id="KW-1185">Reference proteome</keyword>